<dbReference type="Pfam" id="PF03994">
    <property type="entry name" value="DUF350"/>
    <property type="match status" value="1"/>
</dbReference>
<keyword evidence="4 7" id="KW-0812">Transmembrane</keyword>
<keyword evidence="9" id="KW-1185">Reference proteome</keyword>
<evidence type="ECO:0000256" key="5">
    <source>
        <dbReference type="ARBA" id="ARBA00022989"/>
    </source>
</evidence>
<evidence type="ECO:0000256" key="4">
    <source>
        <dbReference type="ARBA" id="ARBA00022692"/>
    </source>
</evidence>
<dbReference type="RefSeq" id="WP_230477670.1">
    <property type="nucleotide sequence ID" value="NZ_CP072842.1"/>
</dbReference>
<dbReference type="InterPro" id="IPR007140">
    <property type="entry name" value="DUF350"/>
</dbReference>
<accession>A0ABX7XFZ7</accession>
<evidence type="ECO:0000256" key="1">
    <source>
        <dbReference type="ARBA" id="ARBA00004651"/>
    </source>
</evidence>
<gene>
    <name evidence="8" type="ORF">J9309_06155</name>
</gene>
<evidence type="ECO:0000256" key="3">
    <source>
        <dbReference type="ARBA" id="ARBA00022475"/>
    </source>
</evidence>
<evidence type="ECO:0000313" key="8">
    <source>
        <dbReference type="EMBL" id="QTV06886.1"/>
    </source>
</evidence>
<comment type="similarity">
    <text evidence="2">Belongs to the UPF0719 family.</text>
</comment>
<keyword evidence="5 7" id="KW-1133">Transmembrane helix</keyword>
<feature type="transmembrane region" description="Helical" evidence="7">
    <location>
        <begin position="50"/>
        <end position="70"/>
    </location>
</feature>
<dbReference type="PANTHER" id="PTHR40043:SF1">
    <property type="entry name" value="UPF0719 INNER MEMBRANE PROTEIN YJFL"/>
    <property type="match status" value="1"/>
</dbReference>
<sequence length="72" mass="7967">MELELFYKGIIASIVYSIIGVAVLLVAYWIMERLTPEKSWKEIVENKNMALAIVFGSMILGISIIIAAAIHG</sequence>
<reference evidence="8 9" key="1">
    <citation type="journal article" date="2021" name="Int. J. Syst. Evol. Microbiol.">
        <title>Faecalibacter bovis sp. nov., isolated from cow faeces.</title>
        <authorList>
            <person name="Li F."/>
            <person name="Zhao W."/>
            <person name="Hong Q."/>
            <person name="Shao Q."/>
            <person name="Song J."/>
            <person name="Yang S."/>
        </authorList>
    </citation>
    <scope>NUCLEOTIDE SEQUENCE [LARGE SCALE GENOMIC DNA]</scope>
    <source>
        <strain evidence="8 9">ZY171143</strain>
    </source>
</reference>
<keyword evidence="6 7" id="KW-0472">Membrane</keyword>
<comment type="subcellular location">
    <subcellularLocation>
        <location evidence="1">Cell membrane</location>
        <topology evidence="1">Multi-pass membrane protein</topology>
    </subcellularLocation>
</comment>
<keyword evidence="3" id="KW-1003">Cell membrane</keyword>
<dbReference type="EMBL" id="CP072842">
    <property type="protein sequence ID" value="QTV06886.1"/>
    <property type="molecule type" value="Genomic_DNA"/>
</dbReference>
<name>A0ABX7XFZ7_9FLAO</name>
<organism evidence="8 9">
    <name type="scientific">Faecalibacter bovis</name>
    <dbReference type="NCBI Taxonomy" id="2898187"/>
    <lineage>
        <taxon>Bacteria</taxon>
        <taxon>Pseudomonadati</taxon>
        <taxon>Bacteroidota</taxon>
        <taxon>Flavobacteriia</taxon>
        <taxon>Flavobacteriales</taxon>
        <taxon>Weeksellaceae</taxon>
        <taxon>Faecalibacter</taxon>
    </lineage>
</organism>
<feature type="transmembrane region" description="Helical" evidence="7">
    <location>
        <begin position="6"/>
        <end position="30"/>
    </location>
</feature>
<evidence type="ECO:0000256" key="2">
    <source>
        <dbReference type="ARBA" id="ARBA00005779"/>
    </source>
</evidence>
<reference evidence="9" key="2">
    <citation type="submission" date="2021-04" db="EMBL/GenBank/DDBJ databases">
        <title>Taxonomy of Flavobacteriaceae bacterium ZY171143.</title>
        <authorList>
            <person name="Li F."/>
        </authorList>
    </citation>
    <scope>NUCLEOTIDE SEQUENCE [LARGE SCALE GENOMIC DNA]</scope>
    <source>
        <strain evidence="9">ZY171143</strain>
    </source>
</reference>
<evidence type="ECO:0000256" key="7">
    <source>
        <dbReference type="SAM" id="Phobius"/>
    </source>
</evidence>
<dbReference type="Proteomes" id="UP000672011">
    <property type="component" value="Chromosome"/>
</dbReference>
<proteinExistence type="inferred from homology"/>
<protein>
    <submittedName>
        <fullName evidence="8">DUF350 domain-containing protein</fullName>
    </submittedName>
</protein>
<dbReference type="PANTHER" id="PTHR40043">
    <property type="entry name" value="UPF0719 INNER MEMBRANE PROTEIN YJFL"/>
    <property type="match status" value="1"/>
</dbReference>
<evidence type="ECO:0000256" key="6">
    <source>
        <dbReference type="ARBA" id="ARBA00023136"/>
    </source>
</evidence>
<evidence type="ECO:0000313" key="9">
    <source>
        <dbReference type="Proteomes" id="UP000672011"/>
    </source>
</evidence>